<evidence type="ECO:0008006" key="5">
    <source>
        <dbReference type="Google" id="ProtNLM"/>
    </source>
</evidence>
<reference evidence="4" key="1">
    <citation type="submission" date="2018-02" db="EMBL/GenBank/DDBJ databases">
        <authorList>
            <person name="Cohen D.B."/>
            <person name="Kent A.D."/>
        </authorList>
    </citation>
    <scope>NUCLEOTIDE SEQUENCE</scope>
</reference>
<dbReference type="InterPro" id="IPR005162">
    <property type="entry name" value="Retrotrans_gag_dom"/>
</dbReference>
<feature type="domain" description="Retrotransposon gag" evidence="3">
    <location>
        <begin position="137"/>
        <end position="201"/>
    </location>
</feature>
<dbReference type="AlphaFoldDB" id="A0A2N9H379"/>
<evidence type="ECO:0000259" key="3">
    <source>
        <dbReference type="Pfam" id="PF03732"/>
    </source>
</evidence>
<accession>A0A2N9H379</accession>
<dbReference type="EMBL" id="OIVN01002770">
    <property type="protein sequence ID" value="SPD06288.1"/>
    <property type="molecule type" value="Genomic_DNA"/>
</dbReference>
<evidence type="ECO:0000313" key="4">
    <source>
        <dbReference type="EMBL" id="SPD06288.1"/>
    </source>
</evidence>
<evidence type="ECO:0000259" key="2">
    <source>
        <dbReference type="Pfam" id="PF00078"/>
    </source>
</evidence>
<dbReference type="InterPro" id="IPR043502">
    <property type="entry name" value="DNA/RNA_pol_sf"/>
</dbReference>
<feature type="domain" description="Reverse transcriptase" evidence="2">
    <location>
        <begin position="521"/>
        <end position="580"/>
    </location>
</feature>
<dbReference type="PANTHER" id="PTHR24559:SF444">
    <property type="entry name" value="REVERSE TRANSCRIPTASE DOMAIN-CONTAINING PROTEIN"/>
    <property type="match status" value="1"/>
</dbReference>
<feature type="region of interest" description="Disordered" evidence="1">
    <location>
        <begin position="43"/>
        <end position="81"/>
    </location>
</feature>
<evidence type="ECO:0000256" key="1">
    <source>
        <dbReference type="SAM" id="MobiDB-lite"/>
    </source>
</evidence>
<protein>
    <recommendedName>
        <fullName evidence="5">Reverse transcriptase domain-containing protein</fullName>
    </recommendedName>
</protein>
<dbReference type="SUPFAM" id="SSF56672">
    <property type="entry name" value="DNA/RNA polymerases"/>
    <property type="match status" value="1"/>
</dbReference>
<dbReference type="Pfam" id="PF03732">
    <property type="entry name" value="Retrotrans_gag"/>
    <property type="match status" value="1"/>
</dbReference>
<feature type="compositionally biased region" description="Basic and acidic residues" evidence="1">
    <location>
        <begin position="218"/>
        <end position="229"/>
    </location>
</feature>
<feature type="region of interest" description="Disordered" evidence="1">
    <location>
        <begin position="321"/>
        <end position="366"/>
    </location>
</feature>
<dbReference type="InterPro" id="IPR053134">
    <property type="entry name" value="RNA-dir_DNA_polymerase"/>
</dbReference>
<dbReference type="InterPro" id="IPR043128">
    <property type="entry name" value="Rev_trsase/Diguanyl_cyclase"/>
</dbReference>
<gene>
    <name evidence="4" type="ORF">FSB_LOCUS34170</name>
</gene>
<sequence>MEGVHNDETSADPPMTPIKRQMQIIANSIQDLARETIRQNKELWYAIKKGPPTPHDDNQPPPQRESKMDDQEVDSRGPDDKTARLEEKLHEMKKQMRDMKNSLKAKAAYNLDNHVHRADSPFIPSRIANFPLPSRFKLSRAFIDHFIGGQRKGCLPTHLLNVKQMEGESLRAYVHHFNKEAMQIDRPKEDVTLTAFMVGLRKGNFLYDLYDPPPKRRKDVDDRKQEPAKQKVPKFSKTLERKRTTVLSVKFNNFTPLNTPIDQLLMQIQEDPSLRWPGKIRSDPNSRPKNLYYRFHRDHDHLTENCMALKEKVETLIRQGKLQKYVGRPPNARPSKPQGSKERTKNPKPGPVGEIRTIVRGPTAGGISQTCRKAYARQVMVDNGSSADILYLPTYQQMKLDKEKMRPMEAPLVGFTGYKICPVCLVTLPITIGTYPKQIRRIFALERNNAIMEEVDKLLTANFIREVFYPDWLANIVMVKKTNGKWRMCVDFTNLNKAYPKDSFPLPRIDQLENMSFITSKGLFCYKMMPFGLKNVGATYQRLMNRMFHDQIGKNVEVYIDDMLVKSKEEDDHLKDLEETFPNEAKSK</sequence>
<dbReference type="PANTHER" id="PTHR24559">
    <property type="entry name" value="TRANSPOSON TY3-I GAG-POL POLYPROTEIN"/>
    <property type="match status" value="1"/>
</dbReference>
<name>A0A2N9H379_FAGSY</name>
<organism evidence="4">
    <name type="scientific">Fagus sylvatica</name>
    <name type="common">Beechnut</name>
    <dbReference type="NCBI Taxonomy" id="28930"/>
    <lineage>
        <taxon>Eukaryota</taxon>
        <taxon>Viridiplantae</taxon>
        <taxon>Streptophyta</taxon>
        <taxon>Embryophyta</taxon>
        <taxon>Tracheophyta</taxon>
        <taxon>Spermatophyta</taxon>
        <taxon>Magnoliopsida</taxon>
        <taxon>eudicotyledons</taxon>
        <taxon>Gunneridae</taxon>
        <taxon>Pentapetalae</taxon>
        <taxon>rosids</taxon>
        <taxon>fabids</taxon>
        <taxon>Fagales</taxon>
        <taxon>Fagaceae</taxon>
        <taxon>Fagus</taxon>
    </lineage>
</organism>
<proteinExistence type="predicted"/>
<feature type="compositionally biased region" description="Basic and acidic residues" evidence="1">
    <location>
        <begin position="54"/>
        <end position="81"/>
    </location>
</feature>
<feature type="region of interest" description="Disordered" evidence="1">
    <location>
        <begin position="1"/>
        <end position="20"/>
    </location>
</feature>
<dbReference type="InterPro" id="IPR000477">
    <property type="entry name" value="RT_dom"/>
</dbReference>
<dbReference type="Gene3D" id="3.10.10.10">
    <property type="entry name" value="HIV Type 1 Reverse Transcriptase, subunit A, domain 1"/>
    <property type="match status" value="2"/>
</dbReference>
<feature type="region of interest" description="Disordered" evidence="1">
    <location>
        <begin position="211"/>
        <end position="232"/>
    </location>
</feature>
<dbReference type="CDD" id="cd01647">
    <property type="entry name" value="RT_LTR"/>
    <property type="match status" value="1"/>
</dbReference>
<dbReference type="Pfam" id="PF00078">
    <property type="entry name" value="RVT_1"/>
    <property type="match status" value="1"/>
</dbReference>
<dbReference type="Gene3D" id="3.30.70.270">
    <property type="match status" value="1"/>
</dbReference>